<sequence>MTPSRRSSTFELPSKHPFIVKFDSGRVLALLPPGWQDMSMIGVVECRCPLLKERKAIASPVLQPTSGESVSLQPRRLCVGGSKNNKRHHEKEKQDEEQWIAGSR</sequence>
<evidence type="ECO:0000256" key="1">
    <source>
        <dbReference type="SAM" id="MobiDB-lite"/>
    </source>
</evidence>
<evidence type="ECO:0000313" key="2">
    <source>
        <dbReference type="EMBL" id="KAE8949798.1"/>
    </source>
</evidence>
<dbReference type="Proteomes" id="UP000429523">
    <property type="component" value="Unassembled WGS sequence"/>
</dbReference>
<comment type="caution">
    <text evidence="3">The sequence shown here is derived from an EMBL/GenBank/DDBJ whole genome shotgun (WGS) entry which is preliminary data.</text>
</comment>
<accession>A0A6A4AEY5</accession>
<evidence type="ECO:0000313" key="4">
    <source>
        <dbReference type="Proteomes" id="UP000429523"/>
    </source>
</evidence>
<dbReference type="EMBL" id="QXGD01000017">
    <property type="protein sequence ID" value="KAE9257719.1"/>
    <property type="molecule type" value="Genomic_DNA"/>
</dbReference>
<dbReference type="AlphaFoldDB" id="A0A6A4AEY5"/>
<name>A0A6A4AEY5_9STRA</name>
<reference evidence="4 5" key="1">
    <citation type="submission" date="2018-08" db="EMBL/GenBank/DDBJ databases">
        <title>Genomic investigation of the strawberry pathogen Phytophthora fragariae indicates pathogenicity is determined by transcriptional variation in three key races.</title>
        <authorList>
            <person name="Adams T.M."/>
            <person name="Armitage A.D."/>
            <person name="Sobczyk M.K."/>
            <person name="Bates H.J."/>
            <person name="Dunwell J.M."/>
            <person name="Nellist C.F."/>
            <person name="Harrison R.J."/>
        </authorList>
    </citation>
    <scope>NUCLEOTIDE SEQUENCE [LARGE SCALE GENOMIC DNA]</scope>
    <source>
        <strain evidence="3 5">BC-1</strain>
        <strain evidence="2 4">NOV-9</strain>
    </source>
</reference>
<feature type="region of interest" description="Disordered" evidence="1">
    <location>
        <begin position="80"/>
        <end position="104"/>
    </location>
</feature>
<evidence type="ECO:0000313" key="5">
    <source>
        <dbReference type="Proteomes" id="UP000440367"/>
    </source>
</evidence>
<evidence type="ECO:0000313" key="3">
    <source>
        <dbReference type="EMBL" id="KAE9257719.1"/>
    </source>
</evidence>
<proteinExistence type="predicted"/>
<organism evidence="3 5">
    <name type="scientific">Phytophthora fragariae</name>
    <dbReference type="NCBI Taxonomy" id="53985"/>
    <lineage>
        <taxon>Eukaryota</taxon>
        <taxon>Sar</taxon>
        <taxon>Stramenopiles</taxon>
        <taxon>Oomycota</taxon>
        <taxon>Peronosporomycetes</taxon>
        <taxon>Peronosporales</taxon>
        <taxon>Peronosporaceae</taxon>
        <taxon>Phytophthora</taxon>
    </lineage>
</organism>
<dbReference type="EMBL" id="QXGF01000014">
    <property type="protein sequence ID" value="KAE8949798.1"/>
    <property type="molecule type" value="Genomic_DNA"/>
</dbReference>
<gene>
    <name evidence="3" type="ORF">PF002_g766</name>
    <name evidence="2" type="ORF">PF009_g665</name>
</gene>
<protein>
    <submittedName>
        <fullName evidence="3">Uncharacterized protein</fullName>
    </submittedName>
</protein>
<dbReference type="Proteomes" id="UP000440367">
    <property type="component" value="Unassembled WGS sequence"/>
</dbReference>